<dbReference type="InterPro" id="IPR012674">
    <property type="entry name" value="Calycin"/>
</dbReference>
<dbReference type="PANTHER" id="PTHR37437">
    <property type="entry name" value="LIPOCALIN-RELATED PROTEIN-RELATED"/>
    <property type="match status" value="1"/>
</dbReference>
<name>A0A8J1TN22_OWEFU</name>
<evidence type="ECO:0000313" key="4">
    <source>
        <dbReference type="EMBL" id="CAH1802222.1"/>
    </source>
</evidence>
<dbReference type="GO" id="GO:0008289">
    <property type="term" value="F:lipid binding"/>
    <property type="evidence" value="ECO:0007669"/>
    <property type="project" value="UniProtKB-KW"/>
</dbReference>
<accession>A0A8J1TN22</accession>
<proteinExistence type="predicted"/>
<dbReference type="OrthoDB" id="565904at2759"/>
<evidence type="ECO:0000259" key="3">
    <source>
        <dbReference type="Pfam" id="PF08212"/>
    </source>
</evidence>
<dbReference type="Proteomes" id="UP000749559">
    <property type="component" value="Unassembled WGS sequence"/>
</dbReference>
<dbReference type="AlphaFoldDB" id="A0A8J1TN22"/>
<dbReference type="CDD" id="cd19438">
    <property type="entry name" value="lipocalin_Blc-like"/>
    <property type="match status" value="1"/>
</dbReference>
<sequence>MQTIKIVLIVLVLLAQLQGTAAFGPFFRRLLSRFITVTPVPELDLPKYLGRWYQMYTSPVVLNTFERDAVCVYAEYALRPDGKSISVFNANRVKVPTGPPKNITGYATLTDQPGYLMVKFPVAPVAAPYIVIKLGPVVNGEYQYSVVTDNFKASLFVLARDVQEFYAKYNAEVLPFLKAEGFTNFLNKPVKTNQDPTCIY</sequence>
<dbReference type="InterPro" id="IPR047202">
    <property type="entry name" value="Lipocalin_Blc-like_dom"/>
</dbReference>
<dbReference type="PANTHER" id="PTHR37437:SF1">
    <property type="entry name" value="LIPOCALIN-RELATED PROTEIN"/>
    <property type="match status" value="1"/>
</dbReference>
<evidence type="ECO:0000313" key="5">
    <source>
        <dbReference type="Proteomes" id="UP000749559"/>
    </source>
</evidence>
<feature type="signal peptide" evidence="2">
    <location>
        <begin position="1"/>
        <end position="22"/>
    </location>
</feature>
<feature type="domain" description="Lipocalin/cytosolic fatty-acid binding" evidence="3">
    <location>
        <begin position="43"/>
        <end position="169"/>
    </location>
</feature>
<dbReference type="EMBL" id="CAIIXF020000012">
    <property type="protein sequence ID" value="CAH1802222.1"/>
    <property type="molecule type" value="Genomic_DNA"/>
</dbReference>
<dbReference type="SUPFAM" id="SSF50814">
    <property type="entry name" value="Lipocalins"/>
    <property type="match status" value="1"/>
</dbReference>
<comment type="caution">
    <text evidence="4">The sequence shown here is derived from an EMBL/GenBank/DDBJ whole genome shotgun (WGS) entry which is preliminary data.</text>
</comment>
<feature type="chain" id="PRO_5042429235" description="Lipocalin/cytosolic fatty-acid binding domain-containing protein" evidence="2">
    <location>
        <begin position="23"/>
        <end position="200"/>
    </location>
</feature>
<organism evidence="4 5">
    <name type="scientific">Owenia fusiformis</name>
    <name type="common">Polychaete worm</name>
    <dbReference type="NCBI Taxonomy" id="6347"/>
    <lineage>
        <taxon>Eukaryota</taxon>
        <taxon>Metazoa</taxon>
        <taxon>Spiralia</taxon>
        <taxon>Lophotrochozoa</taxon>
        <taxon>Annelida</taxon>
        <taxon>Polychaeta</taxon>
        <taxon>Sedentaria</taxon>
        <taxon>Canalipalpata</taxon>
        <taxon>Sabellida</taxon>
        <taxon>Oweniida</taxon>
        <taxon>Oweniidae</taxon>
        <taxon>Owenia</taxon>
    </lineage>
</organism>
<dbReference type="EMBL" id="CAIIXF020000012">
    <property type="protein sequence ID" value="CAH1802223.1"/>
    <property type="molecule type" value="Genomic_DNA"/>
</dbReference>
<reference evidence="4" key="1">
    <citation type="submission" date="2022-03" db="EMBL/GenBank/DDBJ databases">
        <authorList>
            <person name="Martin C."/>
        </authorList>
    </citation>
    <scope>NUCLEOTIDE SEQUENCE</scope>
</reference>
<evidence type="ECO:0000256" key="2">
    <source>
        <dbReference type="SAM" id="SignalP"/>
    </source>
</evidence>
<keyword evidence="5" id="KW-1185">Reference proteome</keyword>
<protein>
    <recommendedName>
        <fullName evidence="3">Lipocalin/cytosolic fatty-acid binding domain-containing protein</fullName>
    </recommendedName>
</protein>
<gene>
    <name evidence="4" type="ORF">OFUS_LOCUS25928</name>
</gene>
<evidence type="ECO:0000256" key="1">
    <source>
        <dbReference type="ARBA" id="ARBA00023121"/>
    </source>
</evidence>
<dbReference type="Pfam" id="PF08212">
    <property type="entry name" value="Lipocalin_2"/>
    <property type="match status" value="1"/>
</dbReference>
<keyword evidence="2" id="KW-0732">Signal</keyword>
<keyword evidence="1" id="KW-0446">Lipid-binding</keyword>
<dbReference type="Gene3D" id="2.40.128.20">
    <property type="match status" value="1"/>
</dbReference>
<dbReference type="InterPro" id="IPR000566">
    <property type="entry name" value="Lipocln_cytosolic_FA-bd_dom"/>
</dbReference>